<dbReference type="AlphaFoldDB" id="A0A1B0DII8"/>
<dbReference type="EnsemblMetazoa" id="PPAI007973-RA">
    <property type="protein sequence ID" value="PPAI007973-PA"/>
    <property type="gene ID" value="PPAI007973"/>
</dbReference>
<sequence>VGQQFTTKAPTKQADVVFVVDTSVPQLLTDFTHQLTQELRRELKAFDMADVNVAVIGFERHQRYPSHFTHGGKLDIHGKIGARDDSAAPKCDLHLKTGFERIDDVIEQWVNTTENLMDDLGLSADARAFQEAMAYPFRAKATKIIFAVRSDPLTHSKNPSKTLTATYANSQVKKRGIQLHLLSPVADFAISGKDVRGAVAKDIVGFSSRTVIQVSDAKKRANPGQTSWRKSVKYTDDLGIELVQDADGFVFILQNYQGAPVKARKQFVGAVATAVADHAARLETHLECECEVMYGLHPEEKCTVSEVKMLKQVQRLHKG</sequence>
<evidence type="ECO:0000313" key="1">
    <source>
        <dbReference type="EnsemblMetazoa" id="PPAI007973-PA"/>
    </source>
</evidence>
<evidence type="ECO:0008006" key="3">
    <source>
        <dbReference type="Google" id="ProtNLM"/>
    </source>
</evidence>
<evidence type="ECO:0000313" key="2">
    <source>
        <dbReference type="Proteomes" id="UP000092462"/>
    </source>
</evidence>
<reference evidence="1" key="1">
    <citation type="submission" date="2022-08" db="UniProtKB">
        <authorList>
            <consortium name="EnsemblMetazoa"/>
        </authorList>
    </citation>
    <scope>IDENTIFICATION</scope>
    <source>
        <strain evidence="1">Israel</strain>
    </source>
</reference>
<protein>
    <recommendedName>
        <fullName evidence="3">VWFA domain-containing protein</fullName>
    </recommendedName>
</protein>
<dbReference type="Proteomes" id="UP000092462">
    <property type="component" value="Unassembled WGS sequence"/>
</dbReference>
<accession>A0A1B0DII8</accession>
<proteinExistence type="predicted"/>
<dbReference type="EMBL" id="AJVK01062639">
    <property type="status" value="NOT_ANNOTATED_CDS"/>
    <property type="molecule type" value="Genomic_DNA"/>
</dbReference>
<name>A0A1B0DII8_PHLPP</name>
<keyword evidence="2" id="KW-1185">Reference proteome</keyword>
<dbReference type="VEuPathDB" id="VectorBase:PPAPM1_001682"/>
<dbReference type="VEuPathDB" id="VectorBase:PPAI007973"/>
<organism evidence="1 2">
    <name type="scientific">Phlebotomus papatasi</name>
    <name type="common">Sandfly</name>
    <dbReference type="NCBI Taxonomy" id="29031"/>
    <lineage>
        <taxon>Eukaryota</taxon>
        <taxon>Metazoa</taxon>
        <taxon>Ecdysozoa</taxon>
        <taxon>Arthropoda</taxon>
        <taxon>Hexapoda</taxon>
        <taxon>Insecta</taxon>
        <taxon>Pterygota</taxon>
        <taxon>Neoptera</taxon>
        <taxon>Endopterygota</taxon>
        <taxon>Diptera</taxon>
        <taxon>Nematocera</taxon>
        <taxon>Psychodoidea</taxon>
        <taxon>Psychodidae</taxon>
        <taxon>Phlebotomus</taxon>
        <taxon>Phlebotomus</taxon>
    </lineage>
</organism>